<evidence type="ECO:0000256" key="4">
    <source>
        <dbReference type="ARBA" id="ARBA00022692"/>
    </source>
</evidence>
<comment type="subcellular location">
    <subcellularLocation>
        <location evidence="1">Cell membrane</location>
        <topology evidence="1">Multi-pass membrane protein</topology>
    </subcellularLocation>
</comment>
<evidence type="ECO:0000256" key="5">
    <source>
        <dbReference type="ARBA" id="ARBA00022989"/>
    </source>
</evidence>
<evidence type="ECO:0000313" key="9">
    <source>
        <dbReference type="EMBL" id="RSL31940.1"/>
    </source>
</evidence>
<dbReference type="Gene3D" id="3.30.240.20">
    <property type="entry name" value="bsu07140 like domains"/>
    <property type="match status" value="2"/>
</dbReference>
<keyword evidence="4 7" id="KW-0812">Transmembrane</keyword>
<evidence type="ECO:0000256" key="6">
    <source>
        <dbReference type="ARBA" id="ARBA00023136"/>
    </source>
</evidence>
<keyword evidence="6 7" id="KW-0472">Membrane</keyword>
<comment type="similarity">
    <text evidence="2">Belongs to the UPF0702 family.</text>
</comment>
<dbReference type="EMBL" id="RBVX01000019">
    <property type="protein sequence ID" value="RSL31940.1"/>
    <property type="molecule type" value="Genomic_DNA"/>
</dbReference>
<dbReference type="Pfam" id="PF04239">
    <property type="entry name" value="DUF421"/>
    <property type="match status" value="1"/>
</dbReference>
<evidence type="ECO:0000256" key="7">
    <source>
        <dbReference type="SAM" id="Phobius"/>
    </source>
</evidence>
<sequence>MLTYIGTLLLLLLVSIIVVRFMGKTALSQFTPHDLAAIFFIIAIAMNAVEVEGILQSLVGIGIVISVHITLSKLSLYNRLNRFVIGEPTILIKHGKLIRSNLKKSRFSLAELLSSIRSKGIADITTIQYAILEPDGGISVLPKEEVLPVTTKMAGYDPDYQGFSISVIIEGEIQHRNLALIHKDEQWLLQEIKAAGFTKLNHVFYASVNDTNHSLVVDNGKGFLGSV</sequence>
<evidence type="ECO:0000256" key="2">
    <source>
        <dbReference type="ARBA" id="ARBA00006448"/>
    </source>
</evidence>
<gene>
    <name evidence="9" type="ORF">D7Z54_18335</name>
</gene>
<dbReference type="InterPro" id="IPR023090">
    <property type="entry name" value="UPF0702_alpha/beta_dom_sf"/>
</dbReference>
<feature type="domain" description="YetF C-terminal" evidence="8">
    <location>
        <begin position="78"/>
        <end position="209"/>
    </location>
</feature>
<dbReference type="PANTHER" id="PTHR34582:SF5">
    <property type="entry name" value="UPF0702 TRANSMEMBRANE PROTEIN YETF"/>
    <property type="match status" value="1"/>
</dbReference>
<evidence type="ECO:0000313" key="10">
    <source>
        <dbReference type="Proteomes" id="UP000275076"/>
    </source>
</evidence>
<accession>A0A3R9Q226</accession>
<dbReference type="AlphaFoldDB" id="A0A3R9Q226"/>
<proteinExistence type="inferred from homology"/>
<feature type="transmembrane region" description="Helical" evidence="7">
    <location>
        <begin position="38"/>
        <end position="71"/>
    </location>
</feature>
<evidence type="ECO:0000259" key="8">
    <source>
        <dbReference type="Pfam" id="PF04239"/>
    </source>
</evidence>
<dbReference type="InterPro" id="IPR007353">
    <property type="entry name" value="DUF421"/>
</dbReference>
<keyword evidence="5 7" id="KW-1133">Transmembrane helix</keyword>
<dbReference type="Proteomes" id="UP000275076">
    <property type="component" value="Unassembled WGS sequence"/>
</dbReference>
<keyword evidence="3" id="KW-1003">Cell membrane</keyword>
<dbReference type="PANTHER" id="PTHR34582">
    <property type="entry name" value="UPF0702 TRANSMEMBRANE PROTEIN YCAP"/>
    <property type="match status" value="1"/>
</dbReference>
<keyword evidence="10" id="KW-1185">Reference proteome</keyword>
<dbReference type="GO" id="GO:0005886">
    <property type="term" value="C:plasma membrane"/>
    <property type="evidence" value="ECO:0007669"/>
    <property type="project" value="UniProtKB-SubCell"/>
</dbReference>
<comment type="caution">
    <text evidence="9">The sequence shown here is derived from an EMBL/GenBank/DDBJ whole genome shotgun (WGS) entry which is preliminary data.</text>
</comment>
<name>A0A3R9Q226_9BACI</name>
<dbReference type="RefSeq" id="WP_125557710.1">
    <property type="nucleotide sequence ID" value="NZ_RBVX01000019.1"/>
</dbReference>
<protein>
    <submittedName>
        <fullName evidence="9">DUF421 domain-containing protein</fullName>
    </submittedName>
</protein>
<dbReference type="OrthoDB" id="9778331at2"/>
<reference evidence="9 10" key="1">
    <citation type="submission" date="2018-10" db="EMBL/GenBank/DDBJ databases">
        <title>Draft genome sequence of Bacillus salarius IM0101, isolated from a hypersaline soil in Inner Mongolia, China.</title>
        <authorList>
            <person name="Yamprayoonswat W."/>
            <person name="Boonvisut S."/>
            <person name="Jumpathong W."/>
            <person name="Sittihan S."/>
            <person name="Ruangsuj P."/>
            <person name="Wanthongcharoen S."/>
            <person name="Thongpramul N."/>
            <person name="Pimmason S."/>
            <person name="Yu B."/>
            <person name="Yasawong M."/>
        </authorList>
    </citation>
    <scope>NUCLEOTIDE SEQUENCE [LARGE SCALE GENOMIC DNA]</scope>
    <source>
        <strain evidence="9 10">IM0101</strain>
    </source>
</reference>
<evidence type="ECO:0000256" key="1">
    <source>
        <dbReference type="ARBA" id="ARBA00004651"/>
    </source>
</evidence>
<organism evidence="9 10">
    <name type="scientific">Salibacterium salarium</name>
    <dbReference type="NCBI Taxonomy" id="284579"/>
    <lineage>
        <taxon>Bacteria</taxon>
        <taxon>Bacillati</taxon>
        <taxon>Bacillota</taxon>
        <taxon>Bacilli</taxon>
        <taxon>Bacillales</taxon>
        <taxon>Bacillaceae</taxon>
    </lineage>
</organism>
<evidence type="ECO:0000256" key="3">
    <source>
        <dbReference type="ARBA" id="ARBA00022475"/>
    </source>
</evidence>